<dbReference type="PROSITE" id="PS51186">
    <property type="entry name" value="GNAT"/>
    <property type="match status" value="1"/>
</dbReference>
<evidence type="ECO:0000313" key="2">
    <source>
        <dbReference type="EMBL" id="MUZ59645.1"/>
    </source>
</evidence>
<protein>
    <submittedName>
        <fullName evidence="2">GNAT family N-acetyltransferase</fullName>
    </submittedName>
</protein>
<gene>
    <name evidence="2" type="ORF">GOZ95_19565</name>
</gene>
<dbReference type="AlphaFoldDB" id="A0AAE4WGR7"/>
<dbReference type="EMBL" id="WPHM01000011">
    <property type="protein sequence ID" value="MUZ59645.1"/>
    <property type="molecule type" value="Genomic_DNA"/>
</dbReference>
<dbReference type="PANTHER" id="PTHR43792:SF16">
    <property type="entry name" value="N-ACETYLTRANSFERASE DOMAIN-CONTAINING PROTEIN"/>
    <property type="match status" value="1"/>
</dbReference>
<dbReference type="InterPro" id="IPR000182">
    <property type="entry name" value="GNAT_dom"/>
</dbReference>
<feature type="domain" description="N-acetyltransferase" evidence="1">
    <location>
        <begin position="9"/>
        <end position="183"/>
    </location>
</feature>
<name>A0AAE4WGR7_AGRVI</name>
<sequence>MAVIHTDRLTLTPCLPSDRADFIALELDPEVMRFLNGGAVNHETIEPETVTFLMPRGTEPHVWTVRRRCTGEFVGWVCLSPASDTVAEIGYRLCRKEWGQGLASEGALALLGWGFSKGGYEKIIATTMTVNIGSRRVMEKINMTYVRTDYYDWPDPISGSEQGDVVYEVNRLDWFSRSVRMTA</sequence>
<dbReference type="Proteomes" id="UP000436692">
    <property type="component" value="Unassembled WGS sequence"/>
</dbReference>
<dbReference type="Pfam" id="PF13302">
    <property type="entry name" value="Acetyltransf_3"/>
    <property type="match status" value="1"/>
</dbReference>
<comment type="caution">
    <text evidence="2">The sequence shown here is derived from an EMBL/GenBank/DDBJ whole genome shotgun (WGS) entry which is preliminary data.</text>
</comment>
<dbReference type="Gene3D" id="3.40.630.30">
    <property type="match status" value="1"/>
</dbReference>
<evidence type="ECO:0000313" key="3">
    <source>
        <dbReference type="Proteomes" id="UP000436692"/>
    </source>
</evidence>
<dbReference type="InterPro" id="IPR051531">
    <property type="entry name" value="N-acetyltransferase"/>
</dbReference>
<accession>A0AAE4WGR7</accession>
<evidence type="ECO:0000259" key="1">
    <source>
        <dbReference type="PROSITE" id="PS51186"/>
    </source>
</evidence>
<proteinExistence type="predicted"/>
<organism evidence="2 3">
    <name type="scientific">Agrobacterium vitis</name>
    <name type="common">Rhizobium vitis</name>
    <dbReference type="NCBI Taxonomy" id="373"/>
    <lineage>
        <taxon>Bacteria</taxon>
        <taxon>Pseudomonadati</taxon>
        <taxon>Pseudomonadota</taxon>
        <taxon>Alphaproteobacteria</taxon>
        <taxon>Hyphomicrobiales</taxon>
        <taxon>Rhizobiaceae</taxon>
        <taxon>Rhizobium/Agrobacterium group</taxon>
        <taxon>Agrobacterium</taxon>
    </lineage>
</organism>
<reference evidence="2 3" key="1">
    <citation type="submission" date="2019-12" db="EMBL/GenBank/DDBJ databases">
        <title>Whole-genome sequencing of Allorhizobium vitis.</title>
        <authorList>
            <person name="Gan H.M."/>
            <person name="Szegedi E."/>
            <person name="Burr T."/>
            <person name="Savka M.A."/>
        </authorList>
    </citation>
    <scope>NUCLEOTIDE SEQUENCE [LARGE SCALE GENOMIC DNA]</scope>
    <source>
        <strain evidence="2 3">CG989</strain>
    </source>
</reference>
<dbReference type="PANTHER" id="PTHR43792">
    <property type="entry name" value="GNAT FAMILY, PUTATIVE (AFU_ORTHOLOGUE AFUA_3G00765)-RELATED-RELATED"/>
    <property type="match status" value="1"/>
</dbReference>
<dbReference type="InterPro" id="IPR016181">
    <property type="entry name" value="Acyl_CoA_acyltransferase"/>
</dbReference>
<dbReference type="RefSeq" id="WP_197434198.1">
    <property type="nucleotide sequence ID" value="NZ_JABAEJ010000006.1"/>
</dbReference>
<dbReference type="GO" id="GO:0016747">
    <property type="term" value="F:acyltransferase activity, transferring groups other than amino-acyl groups"/>
    <property type="evidence" value="ECO:0007669"/>
    <property type="project" value="InterPro"/>
</dbReference>
<dbReference type="SUPFAM" id="SSF55729">
    <property type="entry name" value="Acyl-CoA N-acyltransferases (Nat)"/>
    <property type="match status" value="1"/>
</dbReference>